<organism evidence="1 2">
    <name type="scientific">Pluteus cervinus</name>
    <dbReference type="NCBI Taxonomy" id="181527"/>
    <lineage>
        <taxon>Eukaryota</taxon>
        <taxon>Fungi</taxon>
        <taxon>Dikarya</taxon>
        <taxon>Basidiomycota</taxon>
        <taxon>Agaricomycotina</taxon>
        <taxon>Agaricomycetes</taxon>
        <taxon>Agaricomycetidae</taxon>
        <taxon>Agaricales</taxon>
        <taxon>Pluteineae</taxon>
        <taxon>Pluteaceae</taxon>
        <taxon>Pluteus</taxon>
    </lineage>
</organism>
<evidence type="ECO:0000313" key="2">
    <source>
        <dbReference type="Proteomes" id="UP000308600"/>
    </source>
</evidence>
<feature type="non-terminal residue" evidence="1">
    <location>
        <position position="1"/>
    </location>
</feature>
<sequence length="244" mass="27443">DALLRNVSPRTVIRLSGVNRASNKMVKDYMDRSFSLVDLLEPFFLPDEVAGLRRMQRDLGVIISGSRALQFFDRCSDSRSGLDLYVPSSNSASLETWLKKQGYRLHGAVSVVMGSSDDLDAAIVGTVTFRRSKNGLPIHVVSTRYSVIEAVLGFSLSCVMNIITFKEAISFYPVPTLETREALVNTRSFAQTRVQFLEEYQRQGWTIVDERNVVQPPAHADTPHLYSFCDVRCVGDKRCWTIPL</sequence>
<keyword evidence="2" id="KW-1185">Reference proteome</keyword>
<accession>A0ACD3AEU4</accession>
<gene>
    <name evidence="1" type="ORF">BDN72DRAFT_737394</name>
</gene>
<feature type="non-terminal residue" evidence="1">
    <location>
        <position position="244"/>
    </location>
</feature>
<protein>
    <submittedName>
        <fullName evidence="1">Uncharacterized protein</fullName>
    </submittedName>
</protein>
<reference evidence="1 2" key="1">
    <citation type="journal article" date="2019" name="Nat. Ecol. Evol.">
        <title>Megaphylogeny resolves global patterns of mushroom evolution.</title>
        <authorList>
            <person name="Varga T."/>
            <person name="Krizsan K."/>
            <person name="Foldi C."/>
            <person name="Dima B."/>
            <person name="Sanchez-Garcia M."/>
            <person name="Sanchez-Ramirez S."/>
            <person name="Szollosi G.J."/>
            <person name="Szarkandi J.G."/>
            <person name="Papp V."/>
            <person name="Albert L."/>
            <person name="Andreopoulos W."/>
            <person name="Angelini C."/>
            <person name="Antonin V."/>
            <person name="Barry K.W."/>
            <person name="Bougher N.L."/>
            <person name="Buchanan P."/>
            <person name="Buyck B."/>
            <person name="Bense V."/>
            <person name="Catcheside P."/>
            <person name="Chovatia M."/>
            <person name="Cooper J."/>
            <person name="Damon W."/>
            <person name="Desjardin D."/>
            <person name="Finy P."/>
            <person name="Geml J."/>
            <person name="Haridas S."/>
            <person name="Hughes K."/>
            <person name="Justo A."/>
            <person name="Karasinski D."/>
            <person name="Kautmanova I."/>
            <person name="Kiss B."/>
            <person name="Kocsube S."/>
            <person name="Kotiranta H."/>
            <person name="LaButti K.M."/>
            <person name="Lechner B.E."/>
            <person name="Liimatainen K."/>
            <person name="Lipzen A."/>
            <person name="Lukacs Z."/>
            <person name="Mihaltcheva S."/>
            <person name="Morgado L.N."/>
            <person name="Niskanen T."/>
            <person name="Noordeloos M.E."/>
            <person name="Ohm R.A."/>
            <person name="Ortiz-Santana B."/>
            <person name="Ovrebo C."/>
            <person name="Racz N."/>
            <person name="Riley R."/>
            <person name="Savchenko A."/>
            <person name="Shiryaev A."/>
            <person name="Soop K."/>
            <person name="Spirin V."/>
            <person name="Szebenyi C."/>
            <person name="Tomsovsky M."/>
            <person name="Tulloss R.E."/>
            <person name="Uehling J."/>
            <person name="Grigoriev I.V."/>
            <person name="Vagvolgyi C."/>
            <person name="Papp T."/>
            <person name="Martin F.M."/>
            <person name="Miettinen O."/>
            <person name="Hibbett D.S."/>
            <person name="Nagy L.G."/>
        </authorList>
    </citation>
    <scope>NUCLEOTIDE SEQUENCE [LARGE SCALE GENOMIC DNA]</scope>
    <source>
        <strain evidence="1 2">NL-1719</strain>
    </source>
</reference>
<dbReference type="Proteomes" id="UP000308600">
    <property type="component" value="Unassembled WGS sequence"/>
</dbReference>
<evidence type="ECO:0000313" key="1">
    <source>
        <dbReference type="EMBL" id="TFK63367.1"/>
    </source>
</evidence>
<dbReference type="EMBL" id="ML208526">
    <property type="protein sequence ID" value="TFK63367.1"/>
    <property type="molecule type" value="Genomic_DNA"/>
</dbReference>
<proteinExistence type="predicted"/>
<name>A0ACD3AEU4_9AGAR</name>